<protein>
    <submittedName>
        <fullName evidence="2">Uncharacterized protein</fullName>
    </submittedName>
</protein>
<comment type="caution">
    <text evidence="2">The sequence shown here is derived from an EMBL/GenBank/DDBJ whole genome shotgun (WGS) entry which is preliminary data.</text>
</comment>
<feature type="region of interest" description="Disordered" evidence="1">
    <location>
        <begin position="166"/>
        <end position="214"/>
    </location>
</feature>
<evidence type="ECO:0000256" key="1">
    <source>
        <dbReference type="SAM" id="MobiDB-lite"/>
    </source>
</evidence>
<evidence type="ECO:0000313" key="3">
    <source>
        <dbReference type="Proteomes" id="UP000267908"/>
    </source>
</evidence>
<dbReference type="Proteomes" id="UP000267908">
    <property type="component" value="Unassembled WGS sequence"/>
</dbReference>
<sequence>MSLTTQGSRVTRLLRCLMLRHTFTDVLIGVSMNVYEIVFSAELVAGAQPEKVRANLGKLFQADAERLELLFSGRRLVLKNNLDAATAEKYRATLERAGAVVQVLEMNVPPPMEEVELAPPPDEPTWLRKASGSTGRLQIKPRDAYMAAFTDVDAPYYSVAETGADMSEAKPEPVAPPLDLSRLSLAPPGSDMGQAVQTVSKAPPDTSHLRVIPE</sequence>
<gene>
    <name evidence="2" type="ORF">ALQ28_100836</name>
</gene>
<reference evidence="2 3" key="1">
    <citation type="submission" date="2018-08" db="EMBL/GenBank/DDBJ databases">
        <title>Recombination of ecologically and evolutionarily significant loci maintains genetic cohesion in the Pseudomonas syringae species complex.</title>
        <authorList>
            <person name="Dillon M."/>
            <person name="Thakur S."/>
            <person name="Almeida R.N.D."/>
            <person name="Weir B.S."/>
            <person name="Guttman D.S."/>
        </authorList>
    </citation>
    <scope>NUCLEOTIDE SEQUENCE [LARGE SCALE GENOMIC DNA]</scope>
    <source>
        <strain evidence="2 3">ICMP 4330</strain>
    </source>
</reference>
<proteinExistence type="predicted"/>
<dbReference type="AlphaFoldDB" id="A0A3M4BE12"/>
<dbReference type="EMBL" id="RBQG01000057">
    <property type="protein sequence ID" value="RMP17407.1"/>
    <property type="molecule type" value="Genomic_DNA"/>
</dbReference>
<accession>A0A3M4BE12</accession>
<name>A0A3M4BE12_9PSED</name>
<evidence type="ECO:0000313" key="2">
    <source>
        <dbReference type="EMBL" id="RMP17407.1"/>
    </source>
</evidence>
<organism evidence="2 3">
    <name type="scientific">Pseudomonas syringae pv. delphinii</name>
    <dbReference type="NCBI Taxonomy" id="192088"/>
    <lineage>
        <taxon>Bacteria</taxon>
        <taxon>Pseudomonadati</taxon>
        <taxon>Pseudomonadota</taxon>
        <taxon>Gammaproteobacteria</taxon>
        <taxon>Pseudomonadales</taxon>
        <taxon>Pseudomonadaceae</taxon>
        <taxon>Pseudomonas</taxon>
    </lineage>
</organism>